<dbReference type="AlphaFoldDB" id="A0A6N1VDE5"/>
<dbReference type="CDD" id="cd13520">
    <property type="entry name" value="PBP2_TAXI_TRAP"/>
    <property type="match status" value="1"/>
</dbReference>
<keyword evidence="3" id="KW-1185">Reference proteome</keyword>
<feature type="chain" id="PRO_5026928126" evidence="1">
    <location>
        <begin position="29"/>
        <end position="341"/>
    </location>
</feature>
<dbReference type="PANTHER" id="PTHR42941">
    <property type="entry name" value="SLL1037 PROTEIN"/>
    <property type="match status" value="1"/>
</dbReference>
<dbReference type="NCBIfam" id="TIGR02122">
    <property type="entry name" value="TRAP_TAXI"/>
    <property type="match status" value="1"/>
</dbReference>
<dbReference type="Proteomes" id="UP000509367">
    <property type="component" value="Chromosome"/>
</dbReference>
<evidence type="ECO:0000313" key="3">
    <source>
        <dbReference type="Proteomes" id="UP000509367"/>
    </source>
</evidence>
<dbReference type="EMBL" id="CP054836">
    <property type="protein sequence ID" value="QKV17262.1"/>
    <property type="molecule type" value="Genomic_DNA"/>
</dbReference>
<accession>A0A6N1VDE5</accession>
<feature type="signal peptide" evidence="1">
    <location>
        <begin position="1"/>
        <end position="28"/>
    </location>
</feature>
<reference evidence="2 3" key="1">
    <citation type="submission" date="2020-06" db="EMBL/GenBank/DDBJ databases">
        <title>Oricola thermophila sp. nov. isolated from a tidal sediments.</title>
        <authorList>
            <person name="Kwon K.K."/>
            <person name="Yang S.-H."/>
            <person name="Park M.-J."/>
        </authorList>
    </citation>
    <scope>NUCLEOTIDE SEQUENCE [LARGE SCALE GENOMIC DNA]</scope>
    <source>
        <strain evidence="2 3">MEBiC13590</strain>
    </source>
</reference>
<proteinExistence type="predicted"/>
<name>A0A6N1VDE5_9HYPH</name>
<organism evidence="2 3">
    <name type="scientific">Oricola thermophila</name>
    <dbReference type="NCBI Taxonomy" id="2742145"/>
    <lineage>
        <taxon>Bacteria</taxon>
        <taxon>Pseudomonadati</taxon>
        <taxon>Pseudomonadota</taxon>
        <taxon>Alphaproteobacteria</taxon>
        <taxon>Hyphomicrobiales</taxon>
        <taxon>Ahrensiaceae</taxon>
        <taxon>Oricola</taxon>
    </lineage>
</organism>
<dbReference type="SUPFAM" id="SSF53850">
    <property type="entry name" value="Periplasmic binding protein-like II"/>
    <property type="match status" value="1"/>
</dbReference>
<evidence type="ECO:0000313" key="2">
    <source>
        <dbReference type="EMBL" id="QKV17262.1"/>
    </source>
</evidence>
<dbReference type="RefSeq" id="WP_175275158.1">
    <property type="nucleotide sequence ID" value="NZ_CP054836.1"/>
</dbReference>
<evidence type="ECO:0000256" key="1">
    <source>
        <dbReference type="SAM" id="SignalP"/>
    </source>
</evidence>
<dbReference type="Gene3D" id="3.40.190.10">
    <property type="entry name" value="Periplasmic binding protein-like II"/>
    <property type="match status" value="2"/>
</dbReference>
<keyword evidence="1" id="KW-0732">Signal</keyword>
<dbReference type="InterPro" id="IPR011852">
    <property type="entry name" value="TRAP_TAXI"/>
</dbReference>
<dbReference type="KEGG" id="orm:HTY61_01675"/>
<sequence length="341" mass="36054">MVNLVRRKILAAVATLSVAATAGFGAHAQEPKNYILATASTGGTYYPVGVAIATLTKVKLEPTHKIGMSAISSAGSGENVKLIRDKEAQFAILQGLYGYYARTGTGPVEADGPQEHLRSVSMLWQNVEHFVIASDKAKTGTIEDMVALKGEAMALGSQNSGTIGSNRTILAGFGIDIDNDYELVYGGYGPSAEAVQNGKAVGMGTPAGVPVSAVTQLFSSAGDKVTLLGFTPEQIDKANSGKDLWTEYLIPAGTYPGLDKDVITIAQPNFLATHADIPEDDVYQITRTMYENLPFLQAIHPATKAMALEKAIAGLPVPLHPGAARFYKEQGIEIPDNLMAQ</sequence>
<protein>
    <submittedName>
        <fullName evidence="2">TAXI family TRAP transporter solute-binding subunit</fullName>
    </submittedName>
</protein>
<dbReference type="Pfam" id="PF16868">
    <property type="entry name" value="NMT1_3"/>
    <property type="match status" value="1"/>
</dbReference>
<gene>
    <name evidence="2" type="ORF">HTY61_01675</name>
</gene>
<dbReference type="PANTHER" id="PTHR42941:SF1">
    <property type="entry name" value="SLL1037 PROTEIN"/>
    <property type="match status" value="1"/>
</dbReference>